<dbReference type="Proteomes" id="UP000175744">
    <property type="component" value="Unassembled WGS sequence"/>
</dbReference>
<dbReference type="EMBL" id="LZFO01000014">
    <property type="protein sequence ID" value="OFI06165.1"/>
    <property type="molecule type" value="Genomic_DNA"/>
</dbReference>
<keyword evidence="5 7" id="KW-1133">Transmembrane helix</keyword>
<evidence type="ECO:0000256" key="2">
    <source>
        <dbReference type="ARBA" id="ARBA00007362"/>
    </source>
</evidence>
<evidence type="ECO:0000256" key="5">
    <source>
        <dbReference type="ARBA" id="ARBA00022989"/>
    </source>
</evidence>
<keyword evidence="6 7" id="KW-0472">Membrane</keyword>
<feature type="domain" description="EamA" evidence="8">
    <location>
        <begin position="145"/>
        <end position="278"/>
    </location>
</feature>
<gene>
    <name evidence="9" type="ORF">CLOACE_11980</name>
</gene>
<dbReference type="InterPro" id="IPR037185">
    <property type="entry name" value="EmrE-like"/>
</dbReference>
<dbReference type="InterPro" id="IPR000620">
    <property type="entry name" value="EamA_dom"/>
</dbReference>
<name>A0A1E8EZ60_9CLOT</name>
<evidence type="ECO:0000256" key="4">
    <source>
        <dbReference type="ARBA" id="ARBA00022692"/>
    </source>
</evidence>
<dbReference type="GO" id="GO:0005886">
    <property type="term" value="C:plasma membrane"/>
    <property type="evidence" value="ECO:0007669"/>
    <property type="project" value="UniProtKB-SubCell"/>
</dbReference>
<dbReference type="PANTHER" id="PTHR42920:SF5">
    <property type="entry name" value="EAMA DOMAIN-CONTAINING PROTEIN"/>
    <property type="match status" value="1"/>
</dbReference>
<evidence type="ECO:0000256" key="7">
    <source>
        <dbReference type="SAM" id="Phobius"/>
    </source>
</evidence>
<dbReference type="Pfam" id="PF00892">
    <property type="entry name" value="EamA"/>
    <property type="match status" value="2"/>
</dbReference>
<sequence length="294" mass="32643">MKREAKADLSLLFVTMVWGITFPIMSGILKYIPPFCLIAFRYIISAIIMGIIFYKKIVSINLNVIRNSFYIGLTLFLGTAFQVVGLVYTTPSKSGFITGLNVVLVPIFMALIYKKTPDTKTVTGVILSIIGIAMISLDANYGINKGDIYTMISAVAIALQVIVVDKYAKNIDVISLTFIEFIIVGVFSLFPAVFVEKLNMELNIVSIFSILFMAIFCTIIAYNIQNKMQPYTEPTHAAIIFLGEPVFSAIFSAFIGDKLNGSALIGCAFILISMIVININYKMLKNFWFNKSSK</sequence>
<feature type="transmembrane region" description="Helical" evidence="7">
    <location>
        <begin position="125"/>
        <end position="142"/>
    </location>
</feature>
<evidence type="ECO:0000259" key="8">
    <source>
        <dbReference type="Pfam" id="PF00892"/>
    </source>
</evidence>
<accession>A0A1E8EZ60</accession>
<organism evidence="9 10">
    <name type="scientific">Clostridium acetireducens DSM 10703</name>
    <dbReference type="NCBI Taxonomy" id="1121290"/>
    <lineage>
        <taxon>Bacteria</taxon>
        <taxon>Bacillati</taxon>
        <taxon>Bacillota</taxon>
        <taxon>Clostridia</taxon>
        <taxon>Eubacteriales</taxon>
        <taxon>Clostridiaceae</taxon>
        <taxon>Clostridium</taxon>
    </lineage>
</organism>
<feature type="transmembrane region" description="Helical" evidence="7">
    <location>
        <begin position="12"/>
        <end position="32"/>
    </location>
</feature>
<feature type="domain" description="EamA" evidence="8">
    <location>
        <begin position="7"/>
        <end position="136"/>
    </location>
</feature>
<proteinExistence type="inferred from homology"/>
<dbReference type="PATRIC" id="fig|1121290.3.peg.1182"/>
<evidence type="ECO:0000313" key="10">
    <source>
        <dbReference type="Proteomes" id="UP000175744"/>
    </source>
</evidence>
<dbReference type="OrthoDB" id="9804865at2"/>
<evidence type="ECO:0000256" key="1">
    <source>
        <dbReference type="ARBA" id="ARBA00004651"/>
    </source>
</evidence>
<feature type="transmembrane region" description="Helical" evidence="7">
    <location>
        <begin position="236"/>
        <end position="255"/>
    </location>
</feature>
<feature type="transmembrane region" description="Helical" evidence="7">
    <location>
        <begin position="261"/>
        <end position="281"/>
    </location>
</feature>
<dbReference type="PANTHER" id="PTHR42920">
    <property type="entry name" value="OS03G0707200 PROTEIN-RELATED"/>
    <property type="match status" value="1"/>
</dbReference>
<feature type="transmembrane region" description="Helical" evidence="7">
    <location>
        <begin position="202"/>
        <end position="224"/>
    </location>
</feature>
<evidence type="ECO:0000256" key="6">
    <source>
        <dbReference type="ARBA" id="ARBA00023136"/>
    </source>
</evidence>
<evidence type="ECO:0000256" key="3">
    <source>
        <dbReference type="ARBA" id="ARBA00022475"/>
    </source>
</evidence>
<protein>
    <submittedName>
        <fullName evidence="9">Putative DMT superfamily transporter inner membrane protein</fullName>
    </submittedName>
</protein>
<keyword evidence="10" id="KW-1185">Reference proteome</keyword>
<feature type="transmembrane region" description="Helical" evidence="7">
    <location>
        <begin position="171"/>
        <end position="190"/>
    </location>
</feature>
<comment type="similarity">
    <text evidence="2">Belongs to the EamA transporter family.</text>
</comment>
<dbReference type="SUPFAM" id="SSF103481">
    <property type="entry name" value="Multidrug resistance efflux transporter EmrE"/>
    <property type="match status" value="2"/>
</dbReference>
<keyword evidence="4 7" id="KW-0812">Transmembrane</keyword>
<dbReference type="InterPro" id="IPR051258">
    <property type="entry name" value="Diverse_Substrate_Transporter"/>
</dbReference>
<comment type="caution">
    <text evidence="9">The sequence shown here is derived from an EMBL/GenBank/DDBJ whole genome shotgun (WGS) entry which is preliminary data.</text>
</comment>
<reference evidence="9 10" key="1">
    <citation type="submission" date="2016-06" db="EMBL/GenBank/DDBJ databases">
        <title>Genome sequence of Clostridium acetireducens DSM 10703.</title>
        <authorList>
            <person name="Poehlein A."/>
            <person name="Fluechter S."/>
            <person name="Duerre P."/>
            <person name="Daniel R."/>
        </authorList>
    </citation>
    <scope>NUCLEOTIDE SEQUENCE [LARGE SCALE GENOMIC DNA]</scope>
    <source>
        <strain evidence="9 10">DSM 10703</strain>
    </source>
</reference>
<dbReference type="RefSeq" id="WP_070110163.1">
    <property type="nucleotide sequence ID" value="NZ_LZFO01000014.1"/>
</dbReference>
<feature type="transmembrane region" description="Helical" evidence="7">
    <location>
        <begin position="38"/>
        <end position="57"/>
    </location>
</feature>
<feature type="transmembrane region" description="Helical" evidence="7">
    <location>
        <begin position="94"/>
        <end position="113"/>
    </location>
</feature>
<evidence type="ECO:0000313" key="9">
    <source>
        <dbReference type="EMBL" id="OFI06165.1"/>
    </source>
</evidence>
<comment type="subcellular location">
    <subcellularLocation>
        <location evidence="1">Cell membrane</location>
        <topology evidence="1">Multi-pass membrane protein</topology>
    </subcellularLocation>
</comment>
<feature type="transmembrane region" description="Helical" evidence="7">
    <location>
        <begin position="148"/>
        <end position="164"/>
    </location>
</feature>
<dbReference type="STRING" id="1121290.CLAOCE_11980"/>
<dbReference type="AlphaFoldDB" id="A0A1E8EZ60"/>
<keyword evidence="3" id="KW-1003">Cell membrane</keyword>
<feature type="transmembrane region" description="Helical" evidence="7">
    <location>
        <begin position="69"/>
        <end position="88"/>
    </location>
</feature>